<name>A0A0E9PNR6_ANGAN</name>
<reference evidence="2" key="1">
    <citation type="submission" date="2014-11" db="EMBL/GenBank/DDBJ databases">
        <authorList>
            <person name="Amaro Gonzalez C."/>
        </authorList>
    </citation>
    <scope>NUCLEOTIDE SEQUENCE</scope>
</reference>
<dbReference type="AlphaFoldDB" id="A0A0E9PNR6"/>
<organism evidence="2">
    <name type="scientific">Anguilla anguilla</name>
    <name type="common">European freshwater eel</name>
    <name type="synonym">Muraena anguilla</name>
    <dbReference type="NCBI Taxonomy" id="7936"/>
    <lineage>
        <taxon>Eukaryota</taxon>
        <taxon>Metazoa</taxon>
        <taxon>Chordata</taxon>
        <taxon>Craniata</taxon>
        <taxon>Vertebrata</taxon>
        <taxon>Euteleostomi</taxon>
        <taxon>Actinopterygii</taxon>
        <taxon>Neopterygii</taxon>
        <taxon>Teleostei</taxon>
        <taxon>Anguilliformes</taxon>
        <taxon>Anguillidae</taxon>
        <taxon>Anguilla</taxon>
    </lineage>
</organism>
<reference evidence="2" key="2">
    <citation type="journal article" date="2015" name="Fish Shellfish Immunol.">
        <title>Early steps in the European eel (Anguilla anguilla)-Vibrio vulnificus interaction in the gills: Role of the RtxA13 toxin.</title>
        <authorList>
            <person name="Callol A."/>
            <person name="Pajuelo D."/>
            <person name="Ebbesson L."/>
            <person name="Teles M."/>
            <person name="MacKenzie S."/>
            <person name="Amaro C."/>
        </authorList>
    </citation>
    <scope>NUCLEOTIDE SEQUENCE</scope>
</reference>
<evidence type="ECO:0000256" key="1">
    <source>
        <dbReference type="SAM" id="MobiDB-lite"/>
    </source>
</evidence>
<proteinExistence type="predicted"/>
<sequence length="23" mass="2784">MPNRQTAQCKQNIGQKKYSQIRY</sequence>
<protein>
    <submittedName>
        <fullName evidence="2">Uncharacterized protein</fullName>
    </submittedName>
</protein>
<evidence type="ECO:0000313" key="2">
    <source>
        <dbReference type="EMBL" id="JAH05483.1"/>
    </source>
</evidence>
<dbReference type="EMBL" id="GBXM01103094">
    <property type="protein sequence ID" value="JAH05483.1"/>
    <property type="molecule type" value="Transcribed_RNA"/>
</dbReference>
<feature type="region of interest" description="Disordered" evidence="1">
    <location>
        <begin position="1"/>
        <end position="23"/>
    </location>
</feature>
<accession>A0A0E9PNR6</accession>